<evidence type="ECO:0000256" key="5">
    <source>
        <dbReference type="ARBA" id="ARBA00022801"/>
    </source>
</evidence>
<evidence type="ECO:0000256" key="3">
    <source>
        <dbReference type="ARBA" id="ARBA00009381"/>
    </source>
</evidence>
<dbReference type="PANTHER" id="PTHR43199:SF1">
    <property type="entry name" value="GLUTATHIONE HYDROLASE PROENZYME"/>
    <property type="match status" value="1"/>
</dbReference>
<comment type="subunit">
    <text evidence="9">This enzyme consists of two polypeptide chains, which are synthesized in precursor form from a single polypeptide.</text>
</comment>
<evidence type="ECO:0000256" key="6">
    <source>
        <dbReference type="ARBA" id="ARBA00023145"/>
    </source>
</evidence>
<organism evidence="10 11">
    <name type="scientific">Roseomonas populi</name>
    <dbReference type="NCBI Taxonomy" id="3121582"/>
    <lineage>
        <taxon>Bacteria</taxon>
        <taxon>Pseudomonadati</taxon>
        <taxon>Pseudomonadota</taxon>
        <taxon>Alphaproteobacteria</taxon>
        <taxon>Acetobacterales</taxon>
        <taxon>Roseomonadaceae</taxon>
        <taxon>Roseomonas</taxon>
    </lineage>
</organism>
<dbReference type="SUPFAM" id="SSF56235">
    <property type="entry name" value="N-terminal nucleophile aminohydrolases (Ntn hydrolases)"/>
    <property type="match status" value="1"/>
</dbReference>
<evidence type="ECO:0000256" key="9">
    <source>
        <dbReference type="RuleBase" id="RU368036"/>
    </source>
</evidence>
<accession>A0ABT1X3U9</accession>
<dbReference type="Gene3D" id="1.10.246.130">
    <property type="match status" value="1"/>
</dbReference>
<proteinExistence type="inferred from homology"/>
<reference evidence="10 11" key="1">
    <citation type="submission" date="2022-06" db="EMBL/GenBank/DDBJ databases">
        <title>Roseomonas CN29.</title>
        <authorList>
            <person name="Cheng Y."/>
            <person name="He X."/>
        </authorList>
    </citation>
    <scope>NUCLEOTIDE SEQUENCE [LARGE SCALE GENOMIC DNA]</scope>
    <source>
        <strain evidence="10 11">CN29</strain>
    </source>
</reference>
<dbReference type="InterPro" id="IPR029055">
    <property type="entry name" value="Ntn_hydrolases_N"/>
</dbReference>
<dbReference type="Gene3D" id="3.60.20.40">
    <property type="match status" value="1"/>
</dbReference>
<evidence type="ECO:0000256" key="7">
    <source>
        <dbReference type="ARBA" id="ARBA00023315"/>
    </source>
</evidence>
<dbReference type="NCBIfam" id="TIGR00066">
    <property type="entry name" value="g_glut_trans"/>
    <property type="match status" value="1"/>
</dbReference>
<dbReference type="InterPro" id="IPR000101">
    <property type="entry name" value="GGT_peptidase"/>
</dbReference>
<dbReference type="EMBL" id="JANJOU010000008">
    <property type="protein sequence ID" value="MCR0982776.1"/>
    <property type="molecule type" value="Genomic_DNA"/>
</dbReference>
<keyword evidence="5 9" id="KW-0378">Hydrolase</keyword>
<dbReference type="PRINTS" id="PR01210">
    <property type="entry name" value="GGTRANSPTASE"/>
</dbReference>
<keyword evidence="7 9" id="KW-0012">Acyltransferase</keyword>
<evidence type="ECO:0000256" key="2">
    <source>
        <dbReference type="ARBA" id="ARBA00001089"/>
    </source>
</evidence>
<dbReference type="EC" id="3.4.19.13" evidence="9"/>
<comment type="PTM">
    <text evidence="9">Cleaved by autocatalysis into a large and a small subunit.</text>
</comment>
<dbReference type="EC" id="2.3.2.2" evidence="9"/>
<gene>
    <name evidence="10" type="primary">ggt</name>
    <name evidence="10" type="ORF">NRP21_12025</name>
</gene>
<evidence type="ECO:0000256" key="1">
    <source>
        <dbReference type="ARBA" id="ARBA00001049"/>
    </source>
</evidence>
<comment type="similarity">
    <text evidence="3 9">Belongs to the gamma-glutamyltransferase family.</text>
</comment>
<comment type="caution">
    <text evidence="10">The sequence shown here is derived from an EMBL/GenBank/DDBJ whole genome shotgun (WGS) entry which is preliminary data.</text>
</comment>
<dbReference type="Proteomes" id="UP001524642">
    <property type="component" value="Unassembled WGS sequence"/>
</dbReference>
<evidence type="ECO:0000256" key="8">
    <source>
        <dbReference type="ARBA" id="ARBA00047417"/>
    </source>
</evidence>
<protein>
    <recommendedName>
        <fullName evidence="9">Glutathione hydrolase proenzyme</fullName>
        <ecNumber evidence="9">2.3.2.2</ecNumber>
        <ecNumber evidence="9">3.4.19.13</ecNumber>
    </recommendedName>
    <component>
        <recommendedName>
            <fullName evidence="9">Glutathione hydrolase large chain</fullName>
        </recommendedName>
    </component>
    <component>
        <recommendedName>
            <fullName evidence="9">Glutathione hydrolase small chain</fullName>
        </recommendedName>
    </component>
</protein>
<comment type="pathway">
    <text evidence="9">Sulfur metabolism; glutathione metabolism.</text>
</comment>
<dbReference type="GO" id="GO:0103068">
    <property type="term" value="F:leukotriene C4 gamma-glutamyl transferase activity"/>
    <property type="evidence" value="ECO:0007669"/>
    <property type="project" value="UniProtKB-EC"/>
</dbReference>
<dbReference type="InterPro" id="IPR043138">
    <property type="entry name" value="GGT_lsub"/>
</dbReference>
<comment type="catalytic activity">
    <reaction evidence="8 9">
        <text>an N-terminal (5-L-glutamyl)-[peptide] + an alpha-amino acid = 5-L-glutamyl amino acid + an N-terminal L-alpha-aminoacyl-[peptide]</text>
        <dbReference type="Rhea" id="RHEA:23904"/>
        <dbReference type="Rhea" id="RHEA-COMP:9780"/>
        <dbReference type="Rhea" id="RHEA-COMP:9795"/>
        <dbReference type="ChEBI" id="CHEBI:77644"/>
        <dbReference type="ChEBI" id="CHEBI:78597"/>
        <dbReference type="ChEBI" id="CHEBI:78599"/>
        <dbReference type="ChEBI" id="CHEBI:78608"/>
        <dbReference type="EC" id="2.3.2.2"/>
    </reaction>
</comment>
<dbReference type="InterPro" id="IPR043137">
    <property type="entry name" value="GGT_ssub_C"/>
</dbReference>
<comment type="catalytic activity">
    <reaction evidence="2 9">
        <text>glutathione + H2O = L-cysteinylglycine + L-glutamate</text>
        <dbReference type="Rhea" id="RHEA:28807"/>
        <dbReference type="ChEBI" id="CHEBI:15377"/>
        <dbReference type="ChEBI" id="CHEBI:29985"/>
        <dbReference type="ChEBI" id="CHEBI:57925"/>
        <dbReference type="ChEBI" id="CHEBI:61694"/>
        <dbReference type="EC" id="3.4.19.13"/>
    </reaction>
</comment>
<comment type="catalytic activity">
    <reaction evidence="1 9">
        <text>an S-substituted glutathione + H2O = an S-substituted L-cysteinylglycine + L-glutamate</text>
        <dbReference type="Rhea" id="RHEA:59468"/>
        <dbReference type="ChEBI" id="CHEBI:15377"/>
        <dbReference type="ChEBI" id="CHEBI:29985"/>
        <dbReference type="ChEBI" id="CHEBI:90779"/>
        <dbReference type="ChEBI" id="CHEBI:143103"/>
        <dbReference type="EC" id="3.4.19.13"/>
    </reaction>
</comment>
<keyword evidence="9" id="KW-0317">Glutathione biosynthesis</keyword>
<evidence type="ECO:0000313" key="10">
    <source>
        <dbReference type="EMBL" id="MCR0982776.1"/>
    </source>
</evidence>
<name>A0ABT1X3U9_9PROT</name>
<evidence type="ECO:0000313" key="11">
    <source>
        <dbReference type="Proteomes" id="UP001524642"/>
    </source>
</evidence>
<keyword evidence="6 9" id="KW-0865">Zymogen</keyword>
<dbReference type="RefSeq" id="WP_257716437.1">
    <property type="nucleotide sequence ID" value="NZ_JANJOU010000008.1"/>
</dbReference>
<keyword evidence="4 9" id="KW-0808">Transferase</keyword>
<keyword evidence="11" id="KW-1185">Reference proteome</keyword>
<dbReference type="Pfam" id="PF01019">
    <property type="entry name" value="G_glu_transpept"/>
    <property type="match status" value="1"/>
</dbReference>
<sequence>MRGMVVAAQPEAAEAGVEVLRRGGNAVDAAIACAFSQGVVDPQMCGLAGFGAMQICMPRQGVHTVLEFFARAPLSATPEMWADRFVGQSRDGFVFLLSDQSNDAGYGSIGTPGNVAGYAEALSRFGTMPLREVMAPAIAQAHRGVMVRPYMHYYWAIDHGGDGQVNVEDKLRLSETGRKVYFRADGTLKRPGDTLRNPDMARTLERIAEGGAEVFYGGDIAREMAADMAAHGGLITMEDLAAYSVREKAPVWGSYRGLRVASNPPPAGGGSLIELLGILEHFDLAAMEHGSPEHLRVLAEAMKWMTVDKDAHMGDPDFVDVPLDRLLSREHTAALAARIRAGEKARVIRADEPRDPPDTTVVCVVDGEGGAVALTHTLGIPSGVITNGLGFMYNGCMSGFDPRPGRAASIAPGKSRASAMAPTILFDGPPEGGAPCMVLAAPGGTYIVPALAQAIMNVVDFGMSMSDAVAAPRMVALSDTIDLCNRIPHATQAALETMGYPVARSYQSHAFGAPHGLLIREGRCTGGADPQRDGVAMAA</sequence>
<dbReference type="InterPro" id="IPR051792">
    <property type="entry name" value="GGT_bact"/>
</dbReference>
<evidence type="ECO:0000256" key="4">
    <source>
        <dbReference type="ARBA" id="ARBA00022679"/>
    </source>
</evidence>
<dbReference type="PANTHER" id="PTHR43199">
    <property type="entry name" value="GLUTATHIONE HYDROLASE"/>
    <property type="match status" value="1"/>
</dbReference>